<evidence type="ECO:0000313" key="3">
    <source>
        <dbReference type="Proteomes" id="UP000281594"/>
    </source>
</evidence>
<dbReference type="AlphaFoldDB" id="A0A3L8QWY1"/>
<sequence>MTGHGPDAGDQFPHAERLGDIEVTRIGAVGAPAAERAQVLVIMELRRSVITGETCARASIMADRTALGPIRGPVARAAGLPPGPSAGLPPSTYQRSGRFRQAPATAAIRLFLRGDRRHDLLGHHNPQPPRRVDPTRRPRPAQADRAGVLRPDRRPRPRPDRRGRLHHQGARRRRVRRPVTVRPRQTGRETLGHDGRIRHPSGSCPGRSQPPRLPVTRSDPGPPGRLRPFTRRHHRAPGRRLRLGHHPRPARRKRPSRPHRRHRSRPVDVGMSNAPTPGRTPSTGSPAATSAAPPSSTTPSSTSPTPSSPYAA</sequence>
<organism evidence="2 3">
    <name type="scientific">Streptomyces rapamycinicus (strain ATCC 29253 / DSM 41530 / NRRL 5491 / AYB-994)</name>
    <name type="common">Streptomyces hygroscopicus (strain ATCC 29253)</name>
    <dbReference type="NCBI Taxonomy" id="1343740"/>
    <lineage>
        <taxon>Bacteria</taxon>
        <taxon>Bacillati</taxon>
        <taxon>Actinomycetota</taxon>
        <taxon>Actinomycetes</taxon>
        <taxon>Kitasatosporales</taxon>
        <taxon>Streptomycetaceae</taxon>
        <taxon>Streptomyces</taxon>
        <taxon>Streptomyces violaceusniger group</taxon>
    </lineage>
</organism>
<dbReference type="EMBL" id="QYCY01000004">
    <property type="protein sequence ID" value="RLV71696.1"/>
    <property type="molecule type" value="Genomic_DNA"/>
</dbReference>
<feature type="region of interest" description="Disordered" evidence="1">
    <location>
        <begin position="75"/>
        <end position="97"/>
    </location>
</feature>
<dbReference type="Proteomes" id="UP000281594">
    <property type="component" value="Unassembled WGS sequence"/>
</dbReference>
<feature type="compositionally biased region" description="Low complexity" evidence="1">
    <location>
        <begin position="77"/>
        <end position="91"/>
    </location>
</feature>
<feature type="compositionally biased region" description="Basic and acidic residues" evidence="1">
    <location>
        <begin position="186"/>
        <end position="197"/>
    </location>
</feature>
<gene>
    <name evidence="2" type="ORF">D3C57_144255</name>
</gene>
<feature type="region of interest" description="Disordered" evidence="1">
    <location>
        <begin position="118"/>
        <end position="312"/>
    </location>
</feature>
<proteinExistence type="predicted"/>
<protein>
    <submittedName>
        <fullName evidence="2">Uncharacterized protein</fullName>
    </submittedName>
</protein>
<accession>A0A3L8QWY1</accession>
<feature type="compositionally biased region" description="Basic and acidic residues" evidence="1">
    <location>
        <begin position="150"/>
        <end position="162"/>
    </location>
</feature>
<feature type="compositionally biased region" description="Basic residues" evidence="1">
    <location>
        <begin position="228"/>
        <end position="264"/>
    </location>
</feature>
<feature type="compositionally biased region" description="Basic residues" evidence="1">
    <location>
        <begin position="163"/>
        <end position="179"/>
    </location>
</feature>
<reference evidence="2 3" key="1">
    <citation type="journal article" date="2018" name="J. Biol. Chem.">
        <title>Discovery of the actinoplanic acid pathway in Streptomyces rapamycinicus reveals a genetically conserved synergism with rapamycin.</title>
        <authorList>
            <person name="Mrak P."/>
            <person name="Krastel P."/>
            <person name="Pivk Lukancic P."/>
            <person name="Tao J."/>
            <person name="Pistorius D."/>
            <person name="Moore C.M."/>
        </authorList>
    </citation>
    <scope>NUCLEOTIDE SEQUENCE [LARGE SCALE GENOMIC DNA]</scope>
    <source>
        <strain evidence="2 3">NRRL 5491</strain>
    </source>
</reference>
<feature type="compositionally biased region" description="Low complexity" evidence="1">
    <location>
        <begin position="275"/>
        <end position="312"/>
    </location>
</feature>
<evidence type="ECO:0000313" key="2">
    <source>
        <dbReference type="EMBL" id="RLV71696.1"/>
    </source>
</evidence>
<name>A0A3L8QWY1_STRRN</name>
<evidence type="ECO:0000256" key="1">
    <source>
        <dbReference type="SAM" id="MobiDB-lite"/>
    </source>
</evidence>
<comment type="caution">
    <text evidence="2">The sequence shown here is derived from an EMBL/GenBank/DDBJ whole genome shotgun (WGS) entry which is preliminary data.</text>
</comment>